<dbReference type="AlphaFoldDB" id="A0A413F8I5"/>
<dbReference type="OrthoDB" id="1711086at2"/>
<organism evidence="2 3">
    <name type="scientific">Enterocloster asparagiformis</name>
    <dbReference type="NCBI Taxonomy" id="333367"/>
    <lineage>
        <taxon>Bacteria</taxon>
        <taxon>Bacillati</taxon>
        <taxon>Bacillota</taxon>
        <taxon>Clostridia</taxon>
        <taxon>Lachnospirales</taxon>
        <taxon>Lachnospiraceae</taxon>
        <taxon>Enterocloster</taxon>
    </lineage>
</organism>
<evidence type="ECO:0000256" key="1">
    <source>
        <dbReference type="SAM" id="MobiDB-lite"/>
    </source>
</evidence>
<dbReference type="Proteomes" id="UP000283880">
    <property type="component" value="Unassembled WGS sequence"/>
</dbReference>
<evidence type="ECO:0000313" key="3">
    <source>
        <dbReference type="Proteomes" id="UP000283880"/>
    </source>
</evidence>
<sequence>MARPKRTMTAAAKAVEVKEEVKEVVREAAKAPAAKAEAKAADQAQAKTADKADAKANVKAEVKAAPKAESEKTVVVEFGGKQIKAKDVLAQAEKAYAESHPETEIKTVELYISPEQNAAYYVVNGEASDDFKIEL</sequence>
<dbReference type="EMBL" id="QSBM01000025">
    <property type="protein sequence ID" value="RGX23336.1"/>
    <property type="molecule type" value="Genomic_DNA"/>
</dbReference>
<proteinExistence type="predicted"/>
<gene>
    <name evidence="2" type="ORF">DWV29_24960</name>
</gene>
<accession>A0A413F8I5</accession>
<comment type="caution">
    <text evidence="2">The sequence shown here is derived from an EMBL/GenBank/DDBJ whole genome shotgun (WGS) entry which is preliminary data.</text>
</comment>
<evidence type="ECO:0000313" key="2">
    <source>
        <dbReference type="EMBL" id="RGX23336.1"/>
    </source>
</evidence>
<feature type="compositionally biased region" description="Low complexity" evidence="1">
    <location>
        <begin position="31"/>
        <end position="47"/>
    </location>
</feature>
<feature type="region of interest" description="Disordered" evidence="1">
    <location>
        <begin position="31"/>
        <end position="53"/>
    </location>
</feature>
<name>A0A413F8I5_9FIRM</name>
<protein>
    <submittedName>
        <fullName evidence="2">Uncharacterized protein</fullName>
    </submittedName>
</protein>
<dbReference type="Pfam" id="PF20069">
    <property type="entry name" value="DUF6465"/>
    <property type="match status" value="1"/>
</dbReference>
<reference evidence="2 3" key="1">
    <citation type="submission" date="2018-08" db="EMBL/GenBank/DDBJ databases">
        <title>A genome reference for cultivated species of the human gut microbiota.</title>
        <authorList>
            <person name="Zou Y."/>
            <person name="Xue W."/>
            <person name="Luo G."/>
        </authorList>
    </citation>
    <scope>NUCLEOTIDE SEQUENCE [LARGE SCALE GENOMIC DNA]</scope>
    <source>
        <strain evidence="2 3">AF04-15</strain>
    </source>
</reference>
<dbReference type="InterPro" id="IPR046313">
    <property type="entry name" value="DUF6465"/>
</dbReference>
<dbReference type="RefSeq" id="WP_040413163.1">
    <property type="nucleotide sequence ID" value="NZ_JAWRJJ010000152.1"/>
</dbReference>